<sequence length="198" mass="23301">PAVDYWFQESKRVWDSAYVHLQRAIRRHKDNADARRSDNPIYRPGDRVWLSTRDIRLRLPSKKLSPRYIGPFPIARQINEVTYQLYLPDSYRISPTFHISLLKPFVNPVLPPSTEHETPPPLPPPKIISDNIFRVHEILDSRWRDGNLQYLVVWEGYDPEERSWVNRNDILDPTLLSGFHQAHPDHPAPRARGPPPRR</sequence>
<keyword evidence="5" id="KW-1185">Reference proteome</keyword>
<feature type="non-terminal residue" evidence="4">
    <location>
        <position position="198"/>
    </location>
</feature>
<dbReference type="Pfam" id="PF00385">
    <property type="entry name" value="Chromo"/>
    <property type="match status" value="1"/>
</dbReference>
<dbReference type="GO" id="GO:0005634">
    <property type="term" value="C:nucleus"/>
    <property type="evidence" value="ECO:0007669"/>
    <property type="project" value="UniProtKB-SubCell"/>
</dbReference>
<reference evidence="4 5" key="1">
    <citation type="submission" date="2024-05" db="EMBL/GenBank/DDBJ databases">
        <title>Genome sequencing and assembly of Indian major carp, Cirrhinus mrigala (Hamilton, 1822).</title>
        <authorList>
            <person name="Mohindra V."/>
            <person name="Chowdhury L.M."/>
            <person name="Lal K."/>
            <person name="Jena J.K."/>
        </authorList>
    </citation>
    <scope>NUCLEOTIDE SEQUENCE [LARGE SCALE GENOMIC DNA]</scope>
    <source>
        <strain evidence="4">CM1030</strain>
        <tissue evidence="4">Blood</tissue>
    </source>
</reference>
<dbReference type="SUPFAM" id="SSF54160">
    <property type="entry name" value="Chromo domain-like"/>
    <property type="match status" value="1"/>
</dbReference>
<comment type="subcellular location">
    <subcellularLocation>
        <location evidence="1">Nucleus</location>
    </subcellularLocation>
</comment>
<dbReference type="PANTHER" id="PTHR46148:SF52">
    <property type="entry name" value="OS04G0603800 PROTEIN"/>
    <property type="match status" value="1"/>
</dbReference>
<evidence type="ECO:0000259" key="3">
    <source>
        <dbReference type="PROSITE" id="PS50013"/>
    </source>
</evidence>
<proteinExistence type="predicted"/>
<evidence type="ECO:0000313" key="5">
    <source>
        <dbReference type="Proteomes" id="UP001529510"/>
    </source>
</evidence>
<dbReference type="SMART" id="SM00298">
    <property type="entry name" value="CHROMO"/>
    <property type="match status" value="1"/>
</dbReference>
<feature type="non-terminal residue" evidence="4">
    <location>
        <position position="1"/>
    </location>
</feature>
<dbReference type="AlphaFoldDB" id="A0ABD0NJF4"/>
<gene>
    <name evidence="4" type="ORF">M9458_044991</name>
</gene>
<evidence type="ECO:0000256" key="1">
    <source>
        <dbReference type="ARBA" id="ARBA00004123"/>
    </source>
</evidence>
<dbReference type="InterPro" id="IPR023780">
    <property type="entry name" value="Chromo_domain"/>
</dbReference>
<dbReference type="PANTHER" id="PTHR46148">
    <property type="entry name" value="CHROMO DOMAIN-CONTAINING PROTEIN"/>
    <property type="match status" value="1"/>
</dbReference>
<feature type="region of interest" description="Disordered" evidence="2">
    <location>
        <begin position="176"/>
        <end position="198"/>
    </location>
</feature>
<protein>
    <recommendedName>
        <fullName evidence="3">Chromo domain-containing protein</fullName>
    </recommendedName>
</protein>
<dbReference type="Pfam" id="PF24626">
    <property type="entry name" value="SH3_Tf2-1"/>
    <property type="match status" value="1"/>
</dbReference>
<dbReference type="InterPro" id="IPR056924">
    <property type="entry name" value="SH3_Tf2-1"/>
</dbReference>
<comment type="caution">
    <text evidence="4">The sequence shown here is derived from an EMBL/GenBank/DDBJ whole genome shotgun (WGS) entry which is preliminary data.</text>
</comment>
<dbReference type="EMBL" id="JAMKFB020000022">
    <property type="protein sequence ID" value="KAL0161266.1"/>
    <property type="molecule type" value="Genomic_DNA"/>
</dbReference>
<dbReference type="InterPro" id="IPR016197">
    <property type="entry name" value="Chromo-like_dom_sf"/>
</dbReference>
<accession>A0ABD0NJF4</accession>
<organism evidence="4 5">
    <name type="scientific">Cirrhinus mrigala</name>
    <name type="common">Mrigala</name>
    <dbReference type="NCBI Taxonomy" id="683832"/>
    <lineage>
        <taxon>Eukaryota</taxon>
        <taxon>Metazoa</taxon>
        <taxon>Chordata</taxon>
        <taxon>Craniata</taxon>
        <taxon>Vertebrata</taxon>
        <taxon>Euteleostomi</taxon>
        <taxon>Actinopterygii</taxon>
        <taxon>Neopterygii</taxon>
        <taxon>Teleostei</taxon>
        <taxon>Ostariophysi</taxon>
        <taxon>Cypriniformes</taxon>
        <taxon>Cyprinidae</taxon>
        <taxon>Labeoninae</taxon>
        <taxon>Labeonini</taxon>
        <taxon>Cirrhinus</taxon>
    </lineage>
</organism>
<dbReference type="PROSITE" id="PS50013">
    <property type="entry name" value="CHROMO_2"/>
    <property type="match status" value="1"/>
</dbReference>
<name>A0ABD0NJF4_CIRMR</name>
<dbReference type="Proteomes" id="UP001529510">
    <property type="component" value="Unassembled WGS sequence"/>
</dbReference>
<feature type="domain" description="Chromo" evidence="3">
    <location>
        <begin position="133"/>
        <end position="191"/>
    </location>
</feature>
<evidence type="ECO:0000256" key="2">
    <source>
        <dbReference type="SAM" id="MobiDB-lite"/>
    </source>
</evidence>
<dbReference type="Gene3D" id="2.40.50.40">
    <property type="match status" value="1"/>
</dbReference>
<evidence type="ECO:0000313" key="4">
    <source>
        <dbReference type="EMBL" id="KAL0161266.1"/>
    </source>
</evidence>
<dbReference type="InterPro" id="IPR000953">
    <property type="entry name" value="Chromo/chromo_shadow_dom"/>
</dbReference>